<gene>
    <name evidence="2" type="ORF">I5V89_20165</name>
</gene>
<feature type="transmembrane region" description="Helical" evidence="1">
    <location>
        <begin position="35"/>
        <end position="56"/>
    </location>
</feature>
<comment type="caution">
    <text evidence="2">The sequence shown here is derived from an EMBL/GenBank/DDBJ whole genome shotgun (WGS) entry which is preliminary data.</text>
</comment>
<keyword evidence="1" id="KW-0472">Membrane</keyword>
<dbReference type="Proteomes" id="UP000634179">
    <property type="component" value="Unassembled WGS sequence"/>
</dbReference>
<evidence type="ECO:0000313" key="2">
    <source>
        <dbReference type="EMBL" id="MBH1792175.1"/>
    </source>
</evidence>
<keyword evidence="1" id="KW-1133">Transmembrane helix</keyword>
<evidence type="ECO:0000256" key="1">
    <source>
        <dbReference type="SAM" id="Phobius"/>
    </source>
</evidence>
<keyword evidence="1" id="KW-0812">Transmembrane</keyword>
<dbReference type="AlphaFoldDB" id="A0AA41CI10"/>
<feature type="transmembrane region" description="Helical" evidence="1">
    <location>
        <begin position="90"/>
        <end position="110"/>
    </location>
</feature>
<reference evidence="2" key="1">
    <citation type="submission" date="2020-11" db="EMBL/GenBank/DDBJ databases">
        <title>Enhanced detection system for hospital associated transmission using whole genome sequencing surveillance.</title>
        <authorList>
            <person name="Harrison L.H."/>
            <person name="Van Tyne D."/>
            <person name="Marsh J.W."/>
            <person name="Griffith M.P."/>
            <person name="Snyder D.J."/>
            <person name="Cooper V.S."/>
            <person name="Mustapha M."/>
        </authorList>
    </citation>
    <scope>NUCLEOTIDE SEQUENCE</scope>
    <source>
        <strain evidence="2">STEN00053</strain>
    </source>
</reference>
<organism evidence="2 3">
    <name type="scientific">Stenotrophomonas maltophilia</name>
    <name type="common">Pseudomonas maltophilia</name>
    <name type="synonym">Xanthomonas maltophilia</name>
    <dbReference type="NCBI Taxonomy" id="40324"/>
    <lineage>
        <taxon>Bacteria</taxon>
        <taxon>Pseudomonadati</taxon>
        <taxon>Pseudomonadota</taxon>
        <taxon>Gammaproteobacteria</taxon>
        <taxon>Lysobacterales</taxon>
        <taxon>Lysobacteraceae</taxon>
        <taxon>Stenotrophomonas</taxon>
        <taxon>Stenotrophomonas maltophilia group</taxon>
    </lineage>
</organism>
<feature type="transmembrane region" description="Helical" evidence="1">
    <location>
        <begin position="122"/>
        <end position="148"/>
    </location>
</feature>
<accession>A0AA41CI10</accession>
<protein>
    <recommendedName>
        <fullName evidence="4">Transmembrane protein</fullName>
    </recommendedName>
</protein>
<dbReference type="EMBL" id="JADUOV010000020">
    <property type="protein sequence ID" value="MBH1792175.1"/>
    <property type="molecule type" value="Genomic_DNA"/>
</dbReference>
<evidence type="ECO:0008006" key="4">
    <source>
        <dbReference type="Google" id="ProtNLM"/>
    </source>
</evidence>
<name>A0AA41CI10_STEMA</name>
<sequence length="153" mass="16360">MNSYANVGCASVLLGGAGIVFIGGGLEMLQHGSSFGWLAVLGGIGTWLALAFLFWITHRANRRRAWINRQPFPHHAGQGLPRGGFWRGFLWTWAAVIALHTLAFLVIGFADLTPHPEKVRAFAALIGLGLLPAHLVLPALGGFVHGAIRSTSC</sequence>
<evidence type="ECO:0000313" key="3">
    <source>
        <dbReference type="Proteomes" id="UP000634179"/>
    </source>
</evidence>
<proteinExistence type="predicted"/>
<feature type="transmembrane region" description="Helical" evidence="1">
    <location>
        <begin position="7"/>
        <end position="29"/>
    </location>
</feature>